<dbReference type="KEGG" id="dci:103522376"/>
<proteinExistence type="predicted"/>
<dbReference type="AlphaFoldDB" id="A0A1S3DP95"/>
<evidence type="ECO:0000313" key="1">
    <source>
        <dbReference type="Proteomes" id="UP000079169"/>
    </source>
</evidence>
<protein>
    <submittedName>
        <fullName evidence="2">MHC class II regulatory factor RFX1-like</fullName>
    </submittedName>
</protein>
<dbReference type="RefSeq" id="XP_008485698.2">
    <property type="nucleotide sequence ID" value="XM_008487476.2"/>
</dbReference>
<accession>A0A1S3DP95</accession>
<evidence type="ECO:0000313" key="2">
    <source>
        <dbReference type="RefSeq" id="XP_008485698.2"/>
    </source>
</evidence>
<dbReference type="PaxDb" id="121845-A0A1S3DP95"/>
<dbReference type="Proteomes" id="UP000079169">
    <property type="component" value="Unplaced"/>
</dbReference>
<sequence length="207" mass="22197">MMVPGSMSLPYNLPLTPPQYSMSPPPPYGFILPQPPQQVLSLQAPQQTLPLQGSPMLPLQAAQNQILSQLPQHQMMNVSPAIPMSMSTPYQTLGALPSQLPQSQQYFTHNSLVPANTQYSASPAMSSPSTSSEPPSIGFVTSGLSDLSILKVVEKKDNNNLIDLNLWEPPGATSNAATDPSRVRVSILEAFDPLCSVSESPEPNGHP</sequence>
<name>A0A1S3DP95_DIACI</name>
<feature type="non-terminal residue" evidence="2">
    <location>
        <position position="207"/>
    </location>
</feature>
<gene>
    <name evidence="2" type="primary">LOC103522376</name>
</gene>
<reference evidence="2" key="1">
    <citation type="submission" date="2025-08" db="UniProtKB">
        <authorList>
            <consortium name="RefSeq"/>
        </authorList>
    </citation>
    <scope>IDENTIFICATION</scope>
</reference>
<dbReference type="GeneID" id="103522376"/>
<organism evidence="1 2">
    <name type="scientific">Diaphorina citri</name>
    <name type="common">Asian citrus psyllid</name>
    <dbReference type="NCBI Taxonomy" id="121845"/>
    <lineage>
        <taxon>Eukaryota</taxon>
        <taxon>Metazoa</taxon>
        <taxon>Ecdysozoa</taxon>
        <taxon>Arthropoda</taxon>
        <taxon>Hexapoda</taxon>
        <taxon>Insecta</taxon>
        <taxon>Pterygota</taxon>
        <taxon>Neoptera</taxon>
        <taxon>Paraneoptera</taxon>
        <taxon>Hemiptera</taxon>
        <taxon>Sternorrhyncha</taxon>
        <taxon>Psylloidea</taxon>
        <taxon>Psyllidae</taxon>
        <taxon>Diaphorininae</taxon>
        <taxon>Diaphorina</taxon>
    </lineage>
</organism>
<keyword evidence="1" id="KW-1185">Reference proteome</keyword>